<dbReference type="InterPro" id="IPR006645">
    <property type="entry name" value="NGN-like_dom"/>
</dbReference>
<dbReference type="GO" id="GO:0005829">
    <property type="term" value="C:cytosol"/>
    <property type="evidence" value="ECO:0007669"/>
    <property type="project" value="TreeGrafter"/>
</dbReference>
<dbReference type="PANTHER" id="PTHR30265">
    <property type="entry name" value="RHO-INTERACTING TRANSCRIPTION TERMINATION FACTOR NUSG"/>
    <property type="match status" value="1"/>
</dbReference>
<accession>W0SK75</accession>
<dbReference type="STRING" id="1223802.SUTH_03380"/>
<dbReference type="Proteomes" id="UP000031637">
    <property type="component" value="Chromosome"/>
</dbReference>
<dbReference type="HOGENOM" id="CLU_067287_5_1_4"/>
<dbReference type="SMART" id="SM00738">
    <property type="entry name" value="NGN"/>
    <property type="match status" value="1"/>
</dbReference>
<dbReference type="InterPro" id="IPR043425">
    <property type="entry name" value="NusG-like"/>
</dbReference>
<evidence type="ECO:0000256" key="1">
    <source>
        <dbReference type="ARBA" id="ARBA00022814"/>
    </source>
</evidence>
<dbReference type="CDD" id="cd09892">
    <property type="entry name" value="NGN_SP_RfaH"/>
    <property type="match status" value="1"/>
</dbReference>
<evidence type="ECO:0000313" key="6">
    <source>
        <dbReference type="Proteomes" id="UP000031637"/>
    </source>
</evidence>
<evidence type="ECO:0000256" key="2">
    <source>
        <dbReference type="ARBA" id="ARBA00023015"/>
    </source>
</evidence>
<keyword evidence="3" id="KW-0804">Transcription</keyword>
<dbReference type="SUPFAM" id="SSF82679">
    <property type="entry name" value="N-utilization substance G protein NusG, N-terminal domain"/>
    <property type="match status" value="1"/>
</dbReference>
<evidence type="ECO:0000313" key="5">
    <source>
        <dbReference type="EMBL" id="BAO31150.1"/>
    </source>
</evidence>
<dbReference type="InterPro" id="IPR036735">
    <property type="entry name" value="NGN_dom_sf"/>
</dbReference>
<proteinExistence type="predicted"/>
<protein>
    <submittedName>
        <fullName evidence="5">NusG antitermination factor</fullName>
    </submittedName>
</protein>
<dbReference type="InterPro" id="IPR008991">
    <property type="entry name" value="Translation_prot_SH3-like_sf"/>
</dbReference>
<organism evidence="5 6">
    <name type="scientific">Sulfuritalea hydrogenivorans sk43H</name>
    <dbReference type="NCBI Taxonomy" id="1223802"/>
    <lineage>
        <taxon>Bacteria</taxon>
        <taxon>Pseudomonadati</taxon>
        <taxon>Pseudomonadota</taxon>
        <taxon>Betaproteobacteria</taxon>
        <taxon>Nitrosomonadales</taxon>
        <taxon>Sterolibacteriaceae</taxon>
        <taxon>Sulfuritalea</taxon>
    </lineage>
</organism>
<evidence type="ECO:0000256" key="3">
    <source>
        <dbReference type="ARBA" id="ARBA00023163"/>
    </source>
</evidence>
<keyword evidence="1" id="KW-0889">Transcription antitermination</keyword>
<dbReference type="PANTHER" id="PTHR30265:SF7">
    <property type="entry name" value="TRANSCRIPTION ANTITERMINATION PROTEIN RFAH"/>
    <property type="match status" value="1"/>
</dbReference>
<dbReference type="EMBL" id="AP012547">
    <property type="protein sequence ID" value="BAO31150.1"/>
    <property type="molecule type" value="Genomic_DNA"/>
</dbReference>
<feature type="domain" description="NusG-like N-terminal" evidence="4">
    <location>
        <begin position="41"/>
        <end position="137"/>
    </location>
</feature>
<evidence type="ECO:0000259" key="4">
    <source>
        <dbReference type="SMART" id="SM00738"/>
    </source>
</evidence>
<dbReference type="AlphaFoldDB" id="W0SK75"/>
<keyword evidence="6" id="KW-1185">Reference proteome</keyword>
<dbReference type="GO" id="GO:0031564">
    <property type="term" value="P:transcription antitermination"/>
    <property type="evidence" value="ECO:0007669"/>
    <property type="project" value="UniProtKB-KW"/>
</dbReference>
<sequence>MNLLHGAAHEPRQNPPSGLMQAVMPGAGVLLADDFSPALPWYVVHTKVRQEQTACENLARQGFAVYLPRLKVLKRCRGRQQARLEPLFPRYIFLQPGSAAHSIASVRSTLGVAGIVRFGQEPAAIQPETLKNIRDFETRQNETPDEDISPFQPGERIRVADGPLTGLEGLISKVSQQRVIVLMHLLGTDTRVILSRHQLLLAN</sequence>
<dbReference type="RefSeq" id="WP_084207473.1">
    <property type="nucleotide sequence ID" value="NZ_AP012547.1"/>
</dbReference>
<dbReference type="OrthoDB" id="9790639at2"/>
<dbReference type="SUPFAM" id="SSF50104">
    <property type="entry name" value="Translation proteins SH3-like domain"/>
    <property type="match status" value="1"/>
</dbReference>
<name>W0SK75_9PROT</name>
<gene>
    <name evidence="5" type="ORF">SUTH_03380</name>
</gene>
<keyword evidence="2" id="KW-0805">Transcription regulation</keyword>
<reference evidence="5 6" key="1">
    <citation type="journal article" date="2014" name="Syst. Appl. Microbiol.">
        <title>Complete genomes of freshwater sulfur oxidizers Sulfuricella denitrificans skB26 and Sulfuritalea hydrogenivorans sk43H: genetic insights into the sulfur oxidation pathway of betaproteobacteria.</title>
        <authorList>
            <person name="Watanabe T."/>
            <person name="Kojima H."/>
            <person name="Fukui M."/>
        </authorList>
    </citation>
    <scope>NUCLEOTIDE SEQUENCE [LARGE SCALE GENOMIC DNA]</scope>
    <source>
        <strain evidence="5">DSM22779</strain>
    </source>
</reference>
<dbReference type="Pfam" id="PF02357">
    <property type="entry name" value="NusG"/>
    <property type="match status" value="1"/>
</dbReference>
<dbReference type="GO" id="GO:0006354">
    <property type="term" value="P:DNA-templated transcription elongation"/>
    <property type="evidence" value="ECO:0007669"/>
    <property type="project" value="InterPro"/>
</dbReference>
<dbReference type="Gene3D" id="3.30.70.940">
    <property type="entry name" value="NusG, N-terminal domain"/>
    <property type="match status" value="1"/>
</dbReference>
<dbReference type="KEGG" id="shd:SUTH_03380"/>